<evidence type="ECO:0000313" key="4">
    <source>
        <dbReference type="Proteomes" id="UP001168877"/>
    </source>
</evidence>
<evidence type="ECO:0000256" key="2">
    <source>
        <dbReference type="SAM" id="Phobius"/>
    </source>
</evidence>
<dbReference type="AlphaFoldDB" id="A0AA39T4N7"/>
<name>A0AA39T4N7_ACESA</name>
<evidence type="ECO:0000313" key="3">
    <source>
        <dbReference type="EMBL" id="KAK0601079.1"/>
    </source>
</evidence>
<organism evidence="3 4">
    <name type="scientific">Acer saccharum</name>
    <name type="common">Sugar maple</name>
    <dbReference type="NCBI Taxonomy" id="4024"/>
    <lineage>
        <taxon>Eukaryota</taxon>
        <taxon>Viridiplantae</taxon>
        <taxon>Streptophyta</taxon>
        <taxon>Embryophyta</taxon>
        <taxon>Tracheophyta</taxon>
        <taxon>Spermatophyta</taxon>
        <taxon>Magnoliopsida</taxon>
        <taxon>eudicotyledons</taxon>
        <taxon>Gunneridae</taxon>
        <taxon>Pentapetalae</taxon>
        <taxon>rosids</taxon>
        <taxon>malvids</taxon>
        <taxon>Sapindales</taxon>
        <taxon>Sapindaceae</taxon>
        <taxon>Hippocastanoideae</taxon>
        <taxon>Acereae</taxon>
        <taxon>Acer</taxon>
    </lineage>
</organism>
<comment type="caution">
    <text evidence="3">The sequence shown here is derived from an EMBL/GenBank/DDBJ whole genome shotgun (WGS) entry which is preliminary data.</text>
</comment>
<evidence type="ECO:0000256" key="1">
    <source>
        <dbReference type="SAM" id="MobiDB-lite"/>
    </source>
</evidence>
<keyword evidence="4" id="KW-1185">Reference proteome</keyword>
<proteinExistence type="predicted"/>
<reference evidence="3" key="1">
    <citation type="journal article" date="2022" name="Plant J.">
        <title>Strategies of tolerance reflected in two North American maple genomes.</title>
        <authorList>
            <person name="McEvoy S.L."/>
            <person name="Sezen U.U."/>
            <person name="Trouern-Trend A."/>
            <person name="McMahon S.M."/>
            <person name="Schaberg P.G."/>
            <person name="Yang J."/>
            <person name="Wegrzyn J.L."/>
            <person name="Swenson N.G."/>
        </authorList>
    </citation>
    <scope>NUCLEOTIDE SEQUENCE</scope>
    <source>
        <strain evidence="3">NS2018</strain>
    </source>
</reference>
<dbReference type="EMBL" id="JAUESC010000003">
    <property type="protein sequence ID" value="KAK0601079.1"/>
    <property type="molecule type" value="Genomic_DNA"/>
</dbReference>
<reference evidence="3" key="2">
    <citation type="submission" date="2023-06" db="EMBL/GenBank/DDBJ databases">
        <authorList>
            <person name="Swenson N.G."/>
            <person name="Wegrzyn J.L."/>
            <person name="Mcevoy S.L."/>
        </authorList>
    </citation>
    <scope>NUCLEOTIDE SEQUENCE</scope>
    <source>
        <strain evidence="3">NS2018</strain>
        <tissue evidence="3">Leaf</tissue>
    </source>
</reference>
<feature type="region of interest" description="Disordered" evidence="1">
    <location>
        <begin position="80"/>
        <end position="117"/>
    </location>
</feature>
<keyword evidence="2" id="KW-0812">Transmembrane</keyword>
<feature type="transmembrane region" description="Helical" evidence="2">
    <location>
        <begin position="56"/>
        <end position="76"/>
    </location>
</feature>
<keyword evidence="2" id="KW-0472">Membrane</keyword>
<feature type="compositionally biased region" description="Basic and acidic residues" evidence="1">
    <location>
        <begin position="99"/>
        <end position="115"/>
    </location>
</feature>
<gene>
    <name evidence="3" type="ORF">LWI29_021108</name>
</gene>
<sequence>MKVESFEDEGVAKWLKDLFVSIKVDKLVGFERDPDEKNRRDLWCRRSLRRDKLVSLRRGVAGVFAILFPVVVVVVARPKPEQRKRSRNRNKKGSMVNAEGKKRIQFGEEREKEFGGGDGNGGGGRIWVFELWWIRLGFETLSAEDECRR</sequence>
<keyword evidence="2" id="KW-1133">Transmembrane helix</keyword>
<protein>
    <submittedName>
        <fullName evidence="3">Uncharacterized protein</fullName>
    </submittedName>
</protein>
<accession>A0AA39T4N7</accession>
<dbReference type="Proteomes" id="UP001168877">
    <property type="component" value="Unassembled WGS sequence"/>
</dbReference>